<dbReference type="GO" id="GO:0016702">
    <property type="term" value="F:oxidoreductase activity, acting on single donors with incorporation of molecular oxygen, incorporation of two atoms of oxygen"/>
    <property type="evidence" value="ECO:0007669"/>
    <property type="project" value="InterPro"/>
</dbReference>
<dbReference type="EMBL" id="BJHX01000001">
    <property type="protein sequence ID" value="GDY68108.1"/>
    <property type="molecule type" value="Genomic_DNA"/>
</dbReference>
<organism evidence="3 4">
    <name type="scientific">Streptomyces avermitilis</name>
    <dbReference type="NCBI Taxonomy" id="33903"/>
    <lineage>
        <taxon>Bacteria</taxon>
        <taxon>Bacillati</taxon>
        <taxon>Actinomycetota</taxon>
        <taxon>Actinomycetes</taxon>
        <taxon>Kitasatosporales</taxon>
        <taxon>Streptomycetaceae</taxon>
        <taxon>Streptomyces</taxon>
    </lineage>
</organism>
<evidence type="ECO:0000313" key="4">
    <source>
        <dbReference type="Proteomes" id="UP000302139"/>
    </source>
</evidence>
<comment type="caution">
    <text evidence="3">The sequence shown here is derived from an EMBL/GenBank/DDBJ whole genome shotgun (WGS) entry which is preliminary data.</text>
</comment>
<reference evidence="3 4" key="1">
    <citation type="submission" date="2019-04" db="EMBL/GenBank/DDBJ databases">
        <title>Draft genome sequences of Streptomyces avermitilis NBRC 14893.</title>
        <authorList>
            <person name="Komaki H."/>
            <person name="Tamura T."/>
            <person name="Hosoyama A."/>
        </authorList>
    </citation>
    <scope>NUCLEOTIDE SEQUENCE [LARGE SCALE GENOMIC DNA]</scope>
    <source>
        <strain evidence="3 4">NBRC 14893</strain>
    </source>
</reference>
<proteinExistence type="predicted"/>
<dbReference type="PANTHER" id="PTHR34315:SF1">
    <property type="entry name" value="INTRADIOL RING-CLEAVAGE DIOXYGENASES DOMAIN-CONTAINING PROTEIN-RELATED"/>
    <property type="match status" value="1"/>
</dbReference>
<dbReference type="InterPro" id="IPR015889">
    <property type="entry name" value="Intradiol_dOase_core"/>
</dbReference>
<dbReference type="PANTHER" id="PTHR34315">
    <property type="match status" value="1"/>
</dbReference>
<dbReference type="AlphaFoldDB" id="A0A4D4M8F1"/>
<name>A0A4D4M8F1_STRAX</name>
<dbReference type="Pfam" id="PF00775">
    <property type="entry name" value="Dioxygenase_C"/>
    <property type="match status" value="1"/>
</dbReference>
<dbReference type="SUPFAM" id="SSF49482">
    <property type="entry name" value="Aromatic compound dioxygenase"/>
    <property type="match status" value="1"/>
</dbReference>
<sequence length="234" mass="24219">MAALGLTGSADAQSTPAADRNTAAQPPAGPAAACVLTPEQTEGPYYLDLETVRKNITEGKAGVPLTLRVTVVDATTCAPLPNTAVDIWHCDALGIYSGYVAGGSTPDTTFLRGVQLTDSAGVAEFTTVYPGWYVGRALHIHVKTHVGGTVSNGTYHGGHVSHTGQLYFPETYNTKVAALTPYRSNTATRTRNANDGIYRNGGSSTLLTITQVGSDLSKGVTGTVVLGINPAATP</sequence>
<evidence type="ECO:0000256" key="1">
    <source>
        <dbReference type="SAM" id="MobiDB-lite"/>
    </source>
</evidence>
<dbReference type="Gene3D" id="2.60.130.10">
    <property type="entry name" value="Aromatic compound dioxygenase"/>
    <property type="match status" value="1"/>
</dbReference>
<gene>
    <name evidence="3" type="ORF">SAV14893_075010</name>
</gene>
<dbReference type="InterPro" id="IPR000627">
    <property type="entry name" value="Intradiol_dOase_C"/>
</dbReference>
<dbReference type="GO" id="GO:0008199">
    <property type="term" value="F:ferric iron binding"/>
    <property type="evidence" value="ECO:0007669"/>
    <property type="project" value="InterPro"/>
</dbReference>
<dbReference type="Proteomes" id="UP000302139">
    <property type="component" value="Unassembled WGS sequence"/>
</dbReference>
<evidence type="ECO:0000259" key="2">
    <source>
        <dbReference type="Pfam" id="PF00775"/>
    </source>
</evidence>
<accession>A0A4D4M8F1</accession>
<feature type="domain" description="Intradiol ring-cleavage dioxygenases" evidence="2">
    <location>
        <begin position="44"/>
        <end position="135"/>
    </location>
</feature>
<dbReference type="CDD" id="cd03457">
    <property type="entry name" value="intradiol_dioxygenase_like"/>
    <property type="match status" value="1"/>
</dbReference>
<protein>
    <recommendedName>
        <fullName evidence="2">Intradiol ring-cleavage dioxygenases domain-containing protein</fullName>
    </recommendedName>
</protein>
<evidence type="ECO:0000313" key="3">
    <source>
        <dbReference type="EMBL" id="GDY68108.1"/>
    </source>
</evidence>
<feature type="region of interest" description="Disordered" evidence="1">
    <location>
        <begin position="1"/>
        <end position="31"/>
    </location>
</feature>